<name>A0A2R2MPA1_LINAN</name>
<keyword evidence="1 5" id="KW-0547">Nucleotide-binding</keyword>
<dbReference type="Gene3D" id="3.40.50.300">
    <property type="entry name" value="P-loop containing nucleotide triphosphate hydrolases"/>
    <property type="match status" value="2"/>
</dbReference>
<dbReference type="Pfam" id="PF00580">
    <property type="entry name" value="UvrD-helicase"/>
    <property type="match status" value="1"/>
</dbReference>
<dbReference type="InterPro" id="IPR014016">
    <property type="entry name" value="UvrD-like_ATP-bd"/>
</dbReference>
<feature type="region of interest" description="Disordered" evidence="7">
    <location>
        <begin position="2277"/>
        <end position="2301"/>
    </location>
</feature>
<sequence>MLLSSAASVKDGQAKVEQGVYNENSGVGKTAVIEEDEIQNDLETDLQENKLEEEPQDVDPSLFDDLVWEVECTANLWKLLREKKLEIKMKRRIIEKIQFLGNGHWRQDLCKRLEGAAKNAGMKLYEAKLTKGARILWELAIAFSPRCSESAEQRLGMESIKEGVVGGRIYSEVIRVWDVVFDHDNVSRKIDSIVTSFNRGQECIIQKKLKGMERKDFPSHKFTDQRIPMYFHEVDTEEKEPPNPLPHMPKPESSTKFFPPASANETEYHIMKFYSFTSALVNNVLLNQDTKVDFPFRVTELEHAIINLNPKPPQSILLLGRSGTGKTTCCLYRLWTFFSRYWEQAARAGEPLIPRSVTFVHQDVKADKANNKDTSEMSDFGDDGDDDDDDDDDVSADESEKLDVASKGATCNTEDCQQEPGNTQEAPIMEHLHQVFVTKNAVLCSEVKRNFRELSHAWEPANAHVEVEDLPLPNCLQEAHPAQFPLFITAKQWLMLLDGSLLNSFFPRNQDGSLKRHIQGWGEKEASVTYIPDLDDSDGELEDDEDDTVLPGDPENEDVANQPQPKETDPRREVTYEVFANELWTKVNKGKIDYHPTLVWMEIMSFIKGSVEALHTEKGELSREGYLELGQKRAPNFSGDRNKVYDMFERYRQIKLTKGLFDECDVISHIYRRLKDIKVLQWSLHQIYVDETQDFTQGELSLFIRCCQDPNSLFLTGDTAQSIMRGVAFRFDDLKTLFHYASKSFKAVGKTSAVAVPKKVYQLTHNYRSHAGILDLASSVIDLLVKFFPESFDRLERDQGLFLGPKPVLLQSCSFSDLALLLRGNKRKTSEIEFGAHQVILVANEEAKSNLPEELSLALVLTIYESKGLEFDDVLLYNFFKDSPAYKEWRVVTGHLDKLLEQYKYNQEKGQDNLVELDIDEEYDNVRPRPLDFSPEKHKVLNSELKYLYTALTRARVNVWIFDQDEEKRAPMFEYFVRRKLMDVVETRSDSSDDGLSSAMFACTSTEEEWVKRGDYFYNHKLYQVAAKCYRRGGEEVLERMSLAQARALSAERLRENPHKLKQEFLLASEEFLQCSMPSEAAKCLYNAKEFLLAAKLFEKMAKFRDAAVLYKKVKYYQDAANCYEQSSDFRKAIEIHVSVDQFQKAADVRERYDIKVQEYMSHGKMLPQALINGAPSPLHSMDYLCFEAAKLHFHRREYDAMNAALSRLPFERQLQFLKERNNIAGVAALYKRNGQSMEAAKFLKSKGKVEEALEYAERLDDPYFRAECLIISSRMKLQNMSSPTMEEGILKNLEEAEKLFSACEDSNGQAEAQMYLAKLRKDIKLLKSSSDLFKKNHNIGGQVEVVEVLMEIVTELLPKHVLPVRDAVESIANFLLIVQKSPVKHTQTERAMLDICELYYGIEKGDREQVRKVKTSEAARIDLLLTEDLDKDQVPKNLVHEKMCQDLLRKVGNGVNKCRAMMWSHMKKQEICPDFIAGQPCQELGSCSKLRQEPKRNHLLHHLDSILRLIHLDSTVEWACEQPHKDTIKRQLEDLRPKKELGGRFGSCLALYKLLFPAQGHHRNLCSLPVEAREVMNRIRSLAVEDQLKRWAKYEWTKCPQDQLSNTDLFLLIFNVQRLLKVKIEVLKGMLTKTADGYSAEASKKVAPHKVPKDIGMVYVGERGNRHMFISLMSRFIDFSKELHSKLDPITATRALVLNFIRKLADRATEPLMPSIANTVWMMELATTLFLSMVAKTTPGVVLCLPSGYLAQLSLYDFIRDGEYAMWMSLTHCTWPREWYPVVARMMVTMVKILCGNHNPKFNVIKDAFSSVAYIRSGETERTLVLMLTLLCNTNQALPPDCEVLIRRSLNSIRLDREVLPQRLYMRVKAAKEASGLQGIVEVLQEALRHRDQCLYQCEWGVIGKKSNTAKGLVNHPVRPASFFPTYNMPLTDVQATGISYSDTGKEVESYGEEMEEFDEQEILDAEKSAKRLEMEKKLVVCLLVIRACRKFNQLRQVPSQAASASTKDNRLPNLIQHITIDNTMCGYCGVYFSSAPTTQDWEEEKEENQASQQMRSVSPIPTDDTASSPLPSVSPQPYLYQSQLSWEPTKSTDTQFASLDEAGHLSSSAQPTHTFSPIEEQARQRNIHEKTRDHFEKMQYFGIFRTVYVRQVLPLLQKCEDFEQQLPCEDEQNADALRFKLHGIANAIMHLKDTVNNVIQQKTWGSTREVIHQAEEVAKQLRAGMPIFKEWQREAEAEKHRIAVAQEKAAEAMDEEIVIAHDEDENQVGHLLTVAEGPDGQRQMKKNKRKMKGKRSRQN</sequence>
<organism evidence="9 10">
    <name type="scientific">Lingula anatina</name>
    <name type="common">Brachiopod</name>
    <name type="synonym">Lingula unguis</name>
    <dbReference type="NCBI Taxonomy" id="7574"/>
    <lineage>
        <taxon>Eukaryota</taxon>
        <taxon>Metazoa</taxon>
        <taxon>Spiralia</taxon>
        <taxon>Lophotrochozoa</taxon>
        <taxon>Brachiopoda</taxon>
        <taxon>Linguliformea</taxon>
        <taxon>Lingulata</taxon>
        <taxon>Lingulida</taxon>
        <taxon>Linguloidea</taxon>
        <taxon>Lingulidae</taxon>
        <taxon>Lingula</taxon>
    </lineage>
</organism>
<keyword evidence="2 5" id="KW-0378">Hydrolase</keyword>
<reference evidence="10" key="1">
    <citation type="submission" date="2025-08" db="UniProtKB">
        <authorList>
            <consortium name="RefSeq"/>
        </authorList>
    </citation>
    <scope>IDENTIFICATION</scope>
    <source>
        <tissue evidence="10">Gonads</tissue>
    </source>
</reference>
<dbReference type="Gene3D" id="1.10.10.160">
    <property type="match status" value="1"/>
</dbReference>
<feature type="region of interest" description="Disordered" evidence="7">
    <location>
        <begin position="532"/>
        <end position="571"/>
    </location>
</feature>
<dbReference type="InParanoid" id="A0A2R2MPA1"/>
<dbReference type="InterPro" id="IPR027417">
    <property type="entry name" value="P-loop_NTPase"/>
</dbReference>
<feature type="compositionally biased region" description="Polar residues" evidence="7">
    <location>
        <begin position="2066"/>
        <end position="2076"/>
    </location>
</feature>
<dbReference type="PROSITE" id="PS51198">
    <property type="entry name" value="UVRD_HELICASE_ATP_BIND"/>
    <property type="match status" value="1"/>
</dbReference>
<dbReference type="KEGG" id="lak:106163781"/>
<dbReference type="PANTHER" id="PTHR21529:SF4">
    <property type="entry name" value="TPR AND ANKYRIN REPEAT-CONTAINING PROTEIN 1"/>
    <property type="match status" value="1"/>
</dbReference>
<dbReference type="STRING" id="7574.A0A2R2MPA1"/>
<feature type="binding site" evidence="5">
    <location>
        <begin position="320"/>
        <end position="327"/>
    </location>
    <ligand>
        <name>ATP</name>
        <dbReference type="ChEBI" id="CHEBI:30616"/>
    </ligand>
</feature>
<evidence type="ECO:0000256" key="4">
    <source>
        <dbReference type="ARBA" id="ARBA00022840"/>
    </source>
</evidence>
<evidence type="ECO:0000256" key="1">
    <source>
        <dbReference type="ARBA" id="ARBA00022741"/>
    </source>
</evidence>
<proteinExistence type="predicted"/>
<evidence type="ECO:0000259" key="8">
    <source>
        <dbReference type="PROSITE" id="PS51198"/>
    </source>
</evidence>
<dbReference type="OrthoDB" id="3156807at2759"/>
<keyword evidence="3 5" id="KW-0347">Helicase</keyword>
<feature type="compositionally biased region" description="Acidic residues" evidence="7">
    <location>
        <begin position="533"/>
        <end position="558"/>
    </location>
</feature>
<evidence type="ECO:0000256" key="3">
    <source>
        <dbReference type="ARBA" id="ARBA00022806"/>
    </source>
</evidence>
<gene>
    <name evidence="10" type="primary">LOC106163781</name>
</gene>
<evidence type="ECO:0000256" key="6">
    <source>
        <dbReference type="SAM" id="Coils"/>
    </source>
</evidence>
<feature type="compositionally biased region" description="Polar residues" evidence="7">
    <location>
        <begin position="409"/>
        <end position="421"/>
    </location>
</feature>
<feature type="coiled-coil region" evidence="6">
    <location>
        <begin position="2230"/>
        <end position="2257"/>
    </location>
</feature>
<dbReference type="InterPro" id="IPR039904">
    <property type="entry name" value="TRANK1"/>
</dbReference>
<dbReference type="GeneID" id="106163781"/>
<dbReference type="GO" id="GO:0004386">
    <property type="term" value="F:helicase activity"/>
    <property type="evidence" value="ECO:0007669"/>
    <property type="project" value="UniProtKB-UniRule"/>
</dbReference>
<dbReference type="PANTHER" id="PTHR21529">
    <property type="entry name" value="MAMMARY TURMOR VIRUS RECEPTOR HOMOLOG 1, 2 MTVR1, 2"/>
    <property type="match status" value="1"/>
</dbReference>
<dbReference type="GO" id="GO:0016787">
    <property type="term" value="F:hydrolase activity"/>
    <property type="evidence" value="ECO:0007669"/>
    <property type="project" value="UniProtKB-UniRule"/>
</dbReference>
<evidence type="ECO:0000313" key="9">
    <source>
        <dbReference type="Proteomes" id="UP000085678"/>
    </source>
</evidence>
<dbReference type="Proteomes" id="UP000085678">
    <property type="component" value="Unplaced"/>
</dbReference>
<dbReference type="RefSeq" id="XP_023932008.1">
    <property type="nucleotide sequence ID" value="XM_024076240.1"/>
</dbReference>
<protein>
    <submittedName>
        <fullName evidence="10">TPR and ankyrin repeat-containing protein 1-like</fullName>
    </submittedName>
</protein>
<evidence type="ECO:0000256" key="5">
    <source>
        <dbReference type="PROSITE-ProRule" id="PRU00560"/>
    </source>
</evidence>
<dbReference type="InterPro" id="IPR013986">
    <property type="entry name" value="DExx_box_DNA_helicase_dom_sf"/>
</dbReference>
<keyword evidence="6" id="KW-0175">Coiled coil</keyword>
<evidence type="ECO:0000256" key="2">
    <source>
        <dbReference type="ARBA" id="ARBA00022801"/>
    </source>
</evidence>
<feature type="compositionally biased region" description="Acidic residues" evidence="7">
    <location>
        <begin position="379"/>
        <end position="397"/>
    </location>
</feature>
<accession>A0A2R2MPA1</accession>
<evidence type="ECO:0000256" key="7">
    <source>
        <dbReference type="SAM" id="MobiDB-lite"/>
    </source>
</evidence>
<feature type="domain" description="UvrD-like helicase ATP-binding" evidence="8">
    <location>
        <begin position="299"/>
        <end position="770"/>
    </location>
</feature>
<keyword evidence="9" id="KW-1185">Reference proteome</keyword>
<dbReference type="GO" id="GO:0005524">
    <property type="term" value="F:ATP binding"/>
    <property type="evidence" value="ECO:0007669"/>
    <property type="project" value="UniProtKB-UniRule"/>
</dbReference>
<evidence type="ECO:0000313" key="10">
    <source>
        <dbReference type="RefSeq" id="XP_023932008.1"/>
    </source>
</evidence>
<dbReference type="SUPFAM" id="SSF52540">
    <property type="entry name" value="P-loop containing nucleoside triphosphate hydrolases"/>
    <property type="match status" value="1"/>
</dbReference>
<feature type="compositionally biased region" description="Basic residues" evidence="7">
    <location>
        <begin position="2285"/>
        <end position="2301"/>
    </location>
</feature>
<feature type="region of interest" description="Disordered" evidence="7">
    <location>
        <begin position="368"/>
        <end position="421"/>
    </location>
</feature>
<feature type="region of interest" description="Disordered" evidence="7">
    <location>
        <begin position="2041"/>
        <end position="2076"/>
    </location>
</feature>
<keyword evidence="4 5" id="KW-0067">ATP-binding</keyword>